<gene>
    <name evidence="2" type="ORF">B0I35DRAFT_409501</name>
</gene>
<evidence type="ECO:0000313" key="2">
    <source>
        <dbReference type="EMBL" id="KAH7318645.1"/>
    </source>
</evidence>
<feature type="region of interest" description="Disordered" evidence="1">
    <location>
        <begin position="136"/>
        <end position="171"/>
    </location>
</feature>
<feature type="compositionally biased region" description="Acidic residues" evidence="1">
    <location>
        <begin position="137"/>
        <end position="157"/>
    </location>
</feature>
<dbReference type="Proteomes" id="UP000813444">
    <property type="component" value="Unassembled WGS sequence"/>
</dbReference>
<feature type="compositionally biased region" description="Acidic residues" evidence="1">
    <location>
        <begin position="93"/>
        <end position="103"/>
    </location>
</feature>
<name>A0A8K0SPH0_9HYPO</name>
<dbReference type="EMBL" id="JAGPNK010000007">
    <property type="protein sequence ID" value="KAH7318645.1"/>
    <property type="molecule type" value="Genomic_DNA"/>
</dbReference>
<evidence type="ECO:0000313" key="3">
    <source>
        <dbReference type="Proteomes" id="UP000813444"/>
    </source>
</evidence>
<dbReference type="OrthoDB" id="5102280at2759"/>
<dbReference type="AlphaFoldDB" id="A0A8K0SPH0"/>
<organism evidence="2 3">
    <name type="scientific">Stachybotrys elegans</name>
    <dbReference type="NCBI Taxonomy" id="80388"/>
    <lineage>
        <taxon>Eukaryota</taxon>
        <taxon>Fungi</taxon>
        <taxon>Dikarya</taxon>
        <taxon>Ascomycota</taxon>
        <taxon>Pezizomycotina</taxon>
        <taxon>Sordariomycetes</taxon>
        <taxon>Hypocreomycetidae</taxon>
        <taxon>Hypocreales</taxon>
        <taxon>Stachybotryaceae</taxon>
        <taxon>Stachybotrys</taxon>
    </lineage>
</organism>
<comment type="caution">
    <text evidence="2">The sequence shown here is derived from an EMBL/GenBank/DDBJ whole genome shotgun (WGS) entry which is preliminary data.</text>
</comment>
<proteinExistence type="predicted"/>
<reference evidence="2" key="1">
    <citation type="journal article" date="2021" name="Nat. Commun.">
        <title>Genetic determinants of endophytism in the Arabidopsis root mycobiome.</title>
        <authorList>
            <person name="Mesny F."/>
            <person name="Miyauchi S."/>
            <person name="Thiergart T."/>
            <person name="Pickel B."/>
            <person name="Atanasova L."/>
            <person name="Karlsson M."/>
            <person name="Huettel B."/>
            <person name="Barry K.W."/>
            <person name="Haridas S."/>
            <person name="Chen C."/>
            <person name="Bauer D."/>
            <person name="Andreopoulos W."/>
            <person name="Pangilinan J."/>
            <person name="LaButti K."/>
            <person name="Riley R."/>
            <person name="Lipzen A."/>
            <person name="Clum A."/>
            <person name="Drula E."/>
            <person name="Henrissat B."/>
            <person name="Kohler A."/>
            <person name="Grigoriev I.V."/>
            <person name="Martin F.M."/>
            <person name="Hacquard S."/>
        </authorList>
    </citation>
    <scope>NUCLEOTIDE SEQUENCE</scope>
    <source>
        <strain evidence="2">MPI-CAGE-CH-0235</strain>
    </source>
</reference>
<feature type="compositionally biased region" description="Basic and acidic residues" evidence="1">
    <location>
        <begin position="1"/>
        <end position="20"/>
    </location>
</feature>
<keyword evidence="3" id="KW-1185">Reference proteome</keyword>
<protein>
    <submittedName>
        <fullName evidence="2">Uncharacterized protein</fullName>
    </submittedName>
</protein>
<accession>A0A8K0SPH0</accession>
<feature type="region of interest" description="Disordered" evidence="1">
    <location>
        <begin position="1"/>
        <end position="103"/>
    </location>
</feature>
<sequence>MCGNHTHDSGSGHKEEKEGVPESAGPSITPTAKTPRQRSRKTLKEGKKGLPTPATDNKRRDYGDLALFTGALTPRTTGFEPQESLADDRDENKDDSDDDYPVVADIDECDDCSVHELEEEEEDNLLFGLADAIPFGLEDDAPLPDEDDAEEDGEGIEEGAQRPSKRPRLEPDVTADEWIAAFNEKYPVPDEDADMQQFRHGMTAIIERLCNWSFVNSDSSPWFLLGQEDREVTRGFRHLLSRSRPEELTDHILSHMPKRAQKVLGRKNLKPFNLLELPEIPKEIKHRLVYLDIPVQVGEQNITRRPSKLVNRHDSTKHSLVDADQNMDARVYIGSSINRLGAKERLAVHEKEMGKLTGKQMLRNGSLSYSRDY</sequence>
<evidence type="ECO:0000256" key="1">
    <source>
        <dbReference type="SAM" id="MobiDB-lite"/>
    </source>
</evidence>